<protein>
    <submittedName>
        <fullName evidence="2">Uncharacterized protein</fullName>
    </submittedName>
</protein>
<evidence type="ECO:0000313" key="3">
    <source>
        <dbReference type="Proteomes" id="UP000014062"/>
    </source>
</evidence>
<dbReference type="AlphaFoldDB" id="A0A7U9HEG3"/>
<gene>
    <name evidence="2" type="ORF">SLI_6056</name>
</gene>
<proteinExistence type="predicted"/>
<evidence type="ECO:0000313" key="2">
    <source>
        <dbReference type="EMBL" id="EOY50763.1"/>
    </source>
</evidence>
<dbReference type="Proteomes" id="UP000014062">
    <property type="component" value="Chromosome"/>
</dbReference>
<accession>A0A7U9HEG3</accession>
<reference evidence="3" key="1">
    <citation type="journal article" date="2013" name="Genome Biol. Evol.">
        <title>The genome sequence of Streptomyces lividans 66 reveals a novel tRNA-dependent peptide biosynthetic system within a metal-related genomic island.</title>
        <authorList>
            <person name="Cruz-Morales P."/>
            <person name="Vijgenboom E."/>
            <person name="Iruegas-Bocardo F."/>
            <person name="Girard G."/>
            <person name="Yanez-Guerra L.A."/>
            <person name="Ramos-Aboites H.E."/>
            <person name="Pernodet J.L."/>
            <person name="Anne J."/>
            <person name="van Wezel G.P."/>
            <person name="Barona-Gomez F."/>
        </authorList>
    </citation>
    <scope>NUCLEOTIDE SEQUENCE [LARGE SCALE GENOMIC DNA]</scope>
    <source>
        <strain evidence="3">1326</strain>
    </source>
</reference>
<organism evidence="2 3">
    <name type="scientific">Streptomyces lividans 1326</name>
    <dbReference type="NCBI Taxonomy" id="1200984"/>
    <lineage>
        <taxon>Bacteria</taxon>
        <taxon>Bacillati</taxon>
        <taxon>Actinomycetota</taxon>
        <taxon>Actinomycetes</taxon>
        <taxon>Kitasatosporales</taxon>
        <taxon>Streptomycetaceae</taxon>
        <taxon>Streptomyces</taxon>
    </lineage>
</organism>
<name>A0A7U9HEG3_STRLI</name>
<dbReference type="EMBL" id="CM001889">
    <property type="protein sequence ID" value="EOY50763.1"/>
    <property type="molecule type" value="Genomic_DNA"/>
</dbReference>
<sequence>MLDAIEPITCGRPPLAERETDHPFERWSEGLRFRTECHGPSCGSPRSG</sequence>
<evidence type="ECO:0000256" key="1">
    <source>
        <dbReference type="SAM" id="MobiDB-lite"/>
    </source>
</evidence>
<feature type="region of interest" description="Disordered" evidence="1">
    <location>
        <begin position="1"/>
        <end position="22"/>
    </location>
</feature>